<comment type="similarity">
    <text evidence="1 5">Belongs to the iron/ascorbate-dependent oxidoreductase family.</text>
</comment>
<feature type="domain" description="Fe2OG dioxygenase" evidence="6">
    <location>
        <begin position="184"/>
        <end position="284"/>
    </location>
</feature>
<dbReference type="Proteomes" id="UP000027138">
    <property type="component" value="Unassembled WGS sequence"/>
</dbReference>
<dbReference type="PROSITE" id="PS51471">
    <property type="entry name" value="FE2OG_OXY"/>
    <property type="match status" value="1"/>
</dbReference>
<keyword evidence="4 5" id="KW-0408">Iron</keyword>
<dbReference type="InterPro" id="IPR026992">
    <property type="entry name" value="DIOX_N"/>
</dbReference>
<dbReference type="AlphaFoldDB" id="A0A067L3T8"/>
<keyword evidence="3" id="KW-0847">Vitamin C</keyword>
<dbReference type="InterPro" id="IPR027443">
    <property type="entry name" value="IPNS-like_sf"/>
</dbReference>
<sequence>MAETASLVTQNHFELNNISIINPVDSINPRANDEIPTFDYSMLCSEDPETRSKTLIDLDKALKEYACFNLVNHDLPDKIIEDALKGISDFYDLTEEERKEYQTTDPTDKIRRCLFTTNGENRECLRVVTHPQFHCPTKPADFSEAFGEYVKRFRKIKCGLARAFSKILGMEDCYLEKALKLESGFDVAVLGVYPPWFELKGSYGVPAHSDSGFFVSLIETAPISLDVLTTTGNWVKAKIPPHAILVLLGDHFEILTNGKYKSPIHKLAQDNERKRISMATIHGPSLDTFMGPAPEFVDESHPPAYRGMTYTQSLQANGYHLIDVHSNMPQVRI</sequence>
<dbReference type="GO" id="GO:0031418">
    <property type="term" value="F:L-ascorbic acid binding"/>
    <property type="evidence" value="ECO:0007669"/>
    <property type="project" value="UniProtKB-KW"/>
</dbReference>
<evidence type="ECO:0000256" key="5">
    <source>
        <dbReference type="RuleBase" id="RU003682"/>
    </source>
</evidence>
<dbReference type="EMBL" id="KK914283">
    <property type="protein sequence ID" value="KDP43092.1"/>
    <property type="molecule type" value="Genomic_DNA"/>
</dbReference>
<reference evidence="7 8" key="1">
    <citation type="journal article" date="2014" name="PLoS ONE">
        <title>Global Analysis of Gene Expression Profiles in Physic Nut (Jatropha curcas L.) Seedlings Exposed to Salt Stress.</title>
        <authorList>
            <person name="Zhang L."/>
            <person name="Zhang C."/>
            <person name="Wu P."/>
            <person name="Chen Y."/>
            <person name="Li M."/>
            <person name="Jiang H."/>
            <person name="Wu G."/>
        </authorList>
    </citation>
    <scope>NUCLEOTIDE SEQUENCE [LARGE SCALE GENOMIC DNA]</scope>
    <source>
        <strain evidence="8">cv. GZQX0401</strain>
        <tissue evidence="7">Young leaves</tissue>
    </source>
</reference>
<dbReference type="Pfam" id="PF03171">
    <property type="entry name" value="2OG-FeII_Oxy"/>
    <property type="match status" value="1"/>
</dbReference>
<dbReference type="PANTHER" id="PTHR47991">
    <property type="entry name" value="OXOGLUTARATE/IRON-DEPENDENT DIOXYGENASE"/>
    <property type="match status" value="1"/>
</dbReference>
<evidence type="ECO:0000256" key="3">
    <source>
        <dbReference type="ARBA" id="ARBA00022896"/>
    </source>
</evidence>
<evidence type="ECO:0000256" key="2">
    <source>
        <dbReference type="ARBA" id="ARBA00022723"/>
    </source>
</evidence>
<organism evidence="7 8">
    <name type="scientific">Jatropha curcas</name>
    <name type="common">Barbados nut</name>
    <dbReference type="NCBI Taxonomy" id="180498"/>
    <lineage>
        <taxon>Eukaryota</taxon>
        <taxon>Viridiplantae</taxon>
        <taxon>Streptophyta</taxon>
        <taxon>Embryophyta</taxon>
        <taxon>Tracheophyta</taxon>
        <taxon>Spermatophyta</taxon>
        <taxon>Magnoliopsida</taxon>
        <taxon>eudicotyledons</taxon>
        <taxon>Gunneridae</taxon>
        <taxon>Pentapetalae</taxon>
        <taxon>rosids</taxon>
        <taxon>fabids</taxon>
        <taxon>Malpighiales</taxon>
        <taxon>Euphorbiaceae</taxon>
        <taxon>Crotonoideae</taxon>
        <taxon>Jatropheae</taxon>
        <taxon>Jatropha</taxon>
    </lineage>
</organism>
<dbReference type="SUPFAM" id="SSF51197">
    <property type="entry name" value="Clavaminate synthase-like"/>
    <property type="match status" value="1"/>
</dbReference>
<dbReference type="GO" id="GO:0016491">
    <property type="term" value="F:oxidoreductase activity"/>
    <property type="evidence" value="ECO:0007669"/>
    <property type="project" value="UniProtKB-KW"/>
</dbReference>
<accession>A0A067L3T8</accession>
<evidence type="ECO:0000256" key="1">
    <source>
        <dbReference type="ARBA" id="ARBA00008056"/>
    </source>
</evidence>
<dbReference type="GO" id="GO:0046872">
    <property type="term" value="F:metal ion binding"/>
    <property type="evidence" value="ECO:0007669"/>
    <property type="project" value="UniProtKB-KW"/>
</dbReference>
<evidence type="ECO:0000313" key="8">
    <source>
        <dbReference type="Proteomes" id="UP000027138"/>
    </source>
</evidence>
<dbReference type="OrthoDB" id="288590at2759"/>
<keyword evidence="8" id="KW-1185">Reference proteome</keyword>
<dbReference type="Pfam" id="PF14226">
    <property type="entry name" value="DIOX_N"/>
    <property type="match status" value="1"/>
</dbReference>
<evidence type="ECO:0000256" key="4">
    <source>
        <dbReference type="ARBA" id="ARBA00023004"/>
    </source>
</evidence>
<name>A0A067L3T8_JATCU</name>
<evidence type="ECO:0000259" key="6">
    <source>
        <dbReference type="PROSITE" id="PS51471"/>
    </source>
</evidence>
<keyword evidence="5" id="KW-0560">Oxidoreductase</keyword>
<keyword evidence="2 5" id="KW-0479">Metal-binding</keyword>
<evidence type="ECO:0000313" key="7">
    <source>
        <dbReference type="EMBL" id="KDP43092.1"/>
    </source>
</evidence>
<proteinExistence type="inferred from homology"/>
<gene>
    <name evidence="7" type="ORF">JCGZ_25278</name>
</gene>
<dbReference type="InterPro" id="IPR050295">
    <property type="entry name" value="Plant_2OG-oxidoreductases"/>
</dbReference>
<dbReference type="InterPro" id="IPR044861">
    <property type="entry name" value="IPNS-like_FE2OG_OXY"/>
</dbReference>
<dbReference type="Gene3D" id="2.60.120.330">
    <property type="entry name" value="B-lactam Antibiotic, Isopenicillin N Synthase, Chain"/>
    <property type="match status" value="1"/>
</dbReference>
<dbReference type="InterPro" id="IPR005123">
    <property type="entry name" value="Oxoglu/Fe-dep_dioxygenase_dom"/>
</dbReference>
<protein>
    <recommendedName>
        <fullName evidence="6">Fe2OG dioxygenase domain-containing protein</fullName>
    </recommendedName>
</protein>